<comment type="caution">
    <text evidence="14">The sequence shown here is derived from an EMBL/GenBank/DDBJ whole genome shotgun (WGS) entry which is preliminary data.</text>
</comment>
<dbReference type="EMBL" id="MHHR01000027">
    <property type="protein sequence ID" value="OGY33675.1"/>
    <property type="molecule type" value="Genomic_DNA"/>
</dbReference>
<dbReference type="SUPFAM" id="SSF50447">
    <property type="entry name" value="Translation proteins"/>
    <property type="match status" value="1"/>
</dbReference>
<accession>A0A1G1X0Y5</accession>
<dbReference type="CDD" id="cd01890">
    <property type="entry name" value="LepA"/>
    <property type="match status" value="1"/>
</dbReference>
<feature type="domain" description="Tr-type G" evidence="13">
    <location>
        <begin position="4"/>
        <end position="181"/>
    </location>
</feature>
<dbReference type="Gene3D" id="3.30.70.870">
    <property type="entry name" value="Elongation Factor G (Translational Gtpase), domain 3"/>
    <property type="match status" value="1"/>
</dbReference>
<dbReference type="InterPro" id="IPR009000">
    <property type="entry name" value="Transl_B-barrel_sf"/>
</dbReference>
<dbReference type="GO" id="GO:0043022">
    <property type="term" value="F:ribosome binding"/>
    <property type="evidence" value="ECO:0007669"/>
    <property type="project" value="UniProtKB-UniRule"/>
</dbReference>
<dbReference type="HAMAP" id="MF_00071">
    <property type="entry name" value="LepA"/>
    <property type="match status" value="1"/>
</dbReference>
<dbReference type="Pfam" id="PF00679">
    <property type="entry name" value="EFG_C"/>
    <property type="match status" value="1"/>
</dbReference>
<evidence type="ECO:0000256" key="1">
    <source>
        <dbReference type="ARBA" id="ARBA00005454"/>
    </source>
</evidence>
<dbReference type="FunFam" id="3.40.50.300:FF:000078">
    <property type="entry name" value="Elongation factor 4"/>
    <property type="match status" value="1"/>
</dbReference>
<evidence type="ECO:0000256" key="3">
    <source>
        <dbReference type="ARBA" id="ARBA00022741"/>
    </source>
</evidence>
<dbReference type="Pfam" id="PF00009">
    <property type="entry name" value="GTP_EFTU"/>
    <property type="match status" value="1"/>
</dbReference>
<dbReference type="NCBIfam" id="TIGR01393">
    <property type="entry name" value="lepA"/>
    <property type="match status" value="1"/>
</dbReference>
<evidence type="ECO:0000313" key="15">
    <source>
        <dbReference type="Proteomes" id="UP000177528"/>
    </source>
</evidence>
<dbReference type="InterPro" id="IPR004161">
    <property type="entry name" value="EFTu-like_2"/>
</dbReference>
<dbReference type="InterPro" id="IPR005225">
    <property type="entry name" value="Small_GTP-bd"/>
</dbReference>
<keyword evidence="2 12" id="KW-1003">Cell membrane</keyword>
<comment type="catalytic activity">
    <reaction evidence="8 12">
        <text>GTP + H2O = GDP + phosphate + H(+)</text>
        <dbReference type="Rhea" id="RHEA:19669"/>
        <dbReference type="ChEBI" id="CHEBI:15377"/>
        <dbReference type="ChEBI" id="CHEBI:15378"/>
        <dbReference type="ChEBI" id="CHEBI:37565"/>
        <dbReference type="ChEBI" id="CHEBI:43474"/>
        <dbReference type="ChEBI" id="CHEBI:58189"/>
        <dbReference type="EC" id="3.6.5.n1"/>
    </reaction>
</comment>
<evidence type="ECO:0000256" key="11">
    <source>
        <dbReference type="ARBA" id="ARBA00066744"/>
    </source>
</evidence>
<reference evidence="14 15" key="1">
    <citation type="journal article" date="2016" name="Nat. Commun.">
        <title>Thousands of microbial genomes shed light on interconnected biogeochemical processes in an aquifer system.</title>
        <authorList>
            <person name="Anantharaman K."/>
            <person name="Brown C.T."/>
            <person name="Hug L.A."/>
            <person name="Sharon I."/>
            <person name="Castelle C.J."/>
            <person name="Probst A.J."/>
            <person name="Thomas B.C."/>
            <person name="Singh A."/>
            <person name="Wilkins M.J."/>
            <person name="Karaoz U."/>
            <person name="Brodie E.L."/>
            <person name="Williams K.H."/>
            <person name="Hubbard S.S."/>
            <person name="Banfield J.F."/>
        </authorList>
    </citation>
    <scope>NUCLEOTIDE SEQUENCE [LARGE SCALE GENOMIC DNA]</scope>
</reference>
<dbReference type="Gene3D" id="3.30.70.240">
    <property type="match status" value="1"/>
</dbReference>
<feature type="binding site" evidence="12">
    <location>
        <begin position="16"/>
        <end position="21"/>
    </location>
    <ligand>
        <name>GTP</name>
        <dbReference type="ChEBI" id="CHEBI:37565"/>
    </ligand>
</feature>
<evidence type="ECO:0000256" key="12">
    <source>
        <dbReference type="HAMAP-Rule" id="MF_00071"/>
    </source>
</evidence>
<sequence>MEIPKIRNFCIIAHIDHGKSTLADRMLELTHTVEMRNMQAQLLDSMELEREKGITIKLQPVRMEYKGYILNLIDTPGHVDFQYEVSRSLKAVEGAILLVDATQGVQAQTVSNVYFALEQNLEIIPVINKIDLPAADVEGVSKEIIDLLGVKKEDIMHISAKTGQGVPELLDAVCRKLPAAVTDASGSLRALIFDSVYDDYKGVVAYVRVMEGTIGHGEGITFLGTDVDDKVVEVGVFKPQFTARKNIGAGEIGYIATGLKNIRDARVGDTITKTTQKQNVEQLPGYAIPQPKVFAGLYPVDASDFPVLREAMSKLQLNDASLTSHMERSHALGQGFRCGFLGMLHLEIVQERLKREFDIPLVITTPSVLYKVKLTSGKDMSVHTADAFPDPSHVQEMQEQWSTADILLPAKYMGAVFELMQQHEGVLKSQEYLGTDRILLHYELPLRELVVDLYDHLKSVTSGYGSLSYDMIGWRPADVVKLSVLINHEVAEALCSIVPRHKAEAIGRKTVEKLKEVIPRQLFAVPLQAAIGGKVVARESISAMRKDVTAKLYGGDVTRKRKLLDKQKKGKKRMATTGSIEIPPEAYITLLKR</sequence>
<dbReference type="InterPro" id="IPR013842">
    <property type="entry name" value="LepA_CTD"/>
</dbReference>
<dbReference type="SUPFAM" id="SSF52540">
    <property type="entry name" value="P-loop containing nucleoside triphosphate hydrolases"/>
    <property type="match status" value="1"/>
</dbReference>
<feature type="binding site" evidence="12">
    <location>
        <begin position="128"/>
        <end position="131"/>
    </location>
    <ligand>
        <name>GTP</name>
        <dbReference type="ChEBI" id="CHEBI:37565"/>
    </ligand>
</feature>
<evidence type="ECO:0000256" key="5">
    <source>
        <dbReference type="ARBA" id="ARBA00022917"/>
    </source>
</evidence>
<dbReference type="Gene3D" id="2.40.30.10">
    <property type="entry name" value="Translation factors"/>
    <property type="match status" value="1"/>
</dbReference>
<dbReference type="InterPro" id="IPR035647">
    <property type="entry name" value="EFG_III/V"/>
</dbReference>
<keyword evidence="5 12" id="KW-0648">Protein biosynthesis</keyword>
<dbReference type="InterPro" id="IPR031157">
    <property type="entry name" value="G_TR_CS"/>
</dbReference>
<evidence type="ECO:0000256" key="7">
    <source>
        <dbReference type="ARBA" id="ARBA00023136"/>
    </source>
</evidence>
<comment type="similarity">
    <text evidence="10">Belongs to the GTP-binding elongation factor family. LepA subfamily.</text>
</comment>
<dbReference type="Pfam" id="PF06421">
    <property type="entry name" value="LepA_C"/>
    <property type="match status" value="1"/>
</dbReference>
<comment type="subcellular location">
    <subcellularLocation>
        <location evidence="12">Cell membrane</location>
        <topology evidence="12">Peripheral membrane protein</topology>
        <orientation evidence="12">Cytoplasmic side</orientation>
    </subcellularLocation>
</comment>
<dbReference type="EC" id="3.6.5.n1" evidence="11 12"/>
<comment type="function">
    <text evidence="9 12">Required for accurate and efficient protein synthesis under certain stress conditions. May act as a fidelity factor of the translation reaction, by catalyzing a one-codon backward translocation of tRNAs on improperly translocated ribosomes. Back-translocation proceeds from a post-translocation (POST) complex to a pre-translocation (PRE) complex, thus giving elongation factor G a second chance to translocate the tRNAs correctly. Binds to ribosomes in a GTP-dependent manner.</text>
</comment>
<dbReference type="SUPFAM" id="SSF54980">
    <property type="entry name" value="EF-G C-terminal domain-like"/>
    <property type="match status" value="2"/>
</dbReference>
<dbReference type="CDD" id="cd03699">
    <property type="entry name" value="EF4_II"/>
    <property type="match status" value="1"/>
</dbReference>
<evidence type="ECO:0000256" key="9">
    <source>
        <dbReference type="ARBA" id="ARBA00057626"/>
    </source>
</evidence>
<dbReference type="InterPro" id="IPR027417">
    <property type="entry name" value="P-loop_NTPase"/>
</dbReference>
<proteinExistence type="inferred from homology"/>
<keyword evidence="14" id="KW-0251">Elongation factor</keyword>
<dbReference type="Pfam" id="PF03144">
    <property type="entry name" value="GTP_EFTU_D2"/>
    <property type="match status" value="1"/>
</dbReference>
<dbReference type="InterPro" id="IPR038363">
    <property type="entry name" value="LepA_C_sf"/>
</dbReference>
<dbReference type="PRINTS" id="PR00315">
    <property type="entry name" value="ELONGATNFCT"/>
</dbReference>
<dbReference type="GO" id="GO:0003746">
    <property type="term" value="F:translation elongation factor activity"/>
    <property type="evidence" value="ECO:0007669"/>
    <property type="project" value="UniProtKB-UniRule"/>
</dbReference>
<keyword evidence="6 12" id="KW-0342">GTP-binding</keyword>
<dbReference type="FunFam" id="3.30.70.2570:FF:000001">
    <property type="entry name" value="Translation factor GUF1, mitochondrial"/>
    <property type="match status" value="1"/>
</dbReference>
<evidence type="ECO:0000259" key="13">
    <source>
        <dbReference type="PROSITE" id="PS51722"/>
    </source>
</evidence>
<dbReference type="CDD" id="cd03709">
    <property type="entry name" value="lepA_C"/>
    <property type="match status" value="1"/>
</dbReference>
<gene>
    <name evidence="12" type="primary">lepA</name>
    <name evidence="14" type="ORF">A3D99_00130</name>
</gene>
<evidence type="ECO:0000256" key="6">
    <source>
        <dbReference type="ARBA" id="ARBA00023134"/>
    </source>
</evidence>
<keyword evidence="3 12" id="KW-0547">Nucleotide-binding</keyword>
<evidence type="ECO:0000256" key="4">
    <source>
        <dbReference type="ARBA" id="ARBA00022801"/>
    </source>
</evidence>
<evidence type="ECO:0000256" key="10">
    <source>
        <dbReference type="ARBA" id="ARBA00061052"/>
    </source>
</evidence>
<protein>
    <recommendedName>
        <fullName evidence="11 12">Elongation factor 4</fullName>
        <shortName evidence="12">EF-4</shortName>
        <ecNumber evidence="11 12">3.6.5.n1</ecNumber>
    </recommendedName>
    <alternativeName>
        <fullName evidence="12">Ribosomal back-translocase LepA</fullName>
    </alternativeName>
</protein>
<evidence type="ECO:0000313" key="14">
    <source>
        <dbReference type="EMBL" id="OGY33675.1"/>
    </source>
</evidence>
<dbReference type="PROSITE" id="PS00301">
    <property type="entry name" value="G_TR_1"/>
    <property type="match status" value="1"/>
</dbReference>
<dbReference type="FunFam" id="2.40.30.10:FF:000015">
    <property type="entry name" value="Translation factor GUF1, mitochondrial"/>
    <property type="match status" value="1"/>
</dbReference>
<dbReference type="InterPro" id="IPR006297">
    <property type="entry name" value="EF-4"/>
</dbReference>
<dbReference type="GO" id="GO:0005886">
    <property type="term" value="C:plasma membrane"/>
    <property type="evidence" value="ECO:0007669"/>
    <property type="project" value="UniProtKB-SubCell"/>
</dbReference>
<dbReference type="InterPro" id="IPR000640">
    <property type="entry name" value="EFG_V-like"/>
</dbReference>
<dbReference type="PANTHER" id="PTHR43512:SF4">
    <property type="entry name" value="TRANSLATION FACTOR GUF1 HOMOLOG, CHLOROPLASTIC"/>
    <property type="match status" value="1"/>
</dbReference>
<name>A0A1G1X0Y5_9BACT</name>
<keyword evidence="7 12" id="KW-0472">Membrane</keyword>
<dbReference type="GO" id="GO:0045727">
    <property type="term" value="P:positive regulation of translation"/>
    <property type="evidence" value="ECO:0007669"/>
    <property type="project" value="UniProtKB-UniRule"/>
</dbReference>
<dbReference type="InterPro" id="IPR035654">
    <property type="entry name" value="LepA_IV"/>
</dbReference>
<dbReference type="Proteomes" id="UP000177528">
    <property type="component" value="Unassembled WGS sequence"/>
</dbReference>
<dbReference type="InterPro" id="IPR000795">
    <property type="entry name" value="T_Tr_GTP-bd_dom"/>
</dbReference>
<evidence type="ECO:0000256" key="2">
    <source>
        <dbReference type="ARBA" id="ARBA00022475"/>
    </source>
</evidence>
<comment type="similarity">
    <text evidence="1 12">Belongs to the TRAFAC class translation factor GTPase superfamily. Classic translation factor GTPase family. LepA subfamily.</text>
</comment>
<dbReference type="GO" id="GO:0003924">
    <property type="term" value="F:GTPase activity"/>
    <property type="evidence" value="ECO:0007669"/>
    <property type="project" value="UniProtKB-UniRule"/>
</dbReference>
<evidence type="ECO:0000256" key="8">
    <source>
        <dbReference type="ARBA" id="ARBA00050293"/>
    </source>
</evidence>
<dbReference type="AlphaFoldDB" id="A0A1G1X0Y5"/>
<dbReference type="NCBIfam" id="TIGR00231">
    <property type="entry name" value="small_GTP"/>
    <property type="match status" value="1"/>
</dbReference>
<organism evidence="14 15">
    <name type="scientific">Candidatus Andersenbacteria bacterium RIFCSPHIGHO2_12_FULL_45_11</name>
    <dbReference type="NCBI Taxonomy" id="1797281"/>
    <lineage>
        <taxon>Bacteria</taxon>
        <taxon>Candidatus Anderseniibacteriota</taxon>
    </lineage>
</organism>
<dbReference type="Gene3D" id="3.40.50.300">
    <property type="entry name" value="P-loop containing nucleotide triphosphate hydrolases"/>
    <property type="match status" value="1"/>
</dbReference>
<dbReference type="GO" id="GO:0005525">
    <property type="term" value="F:GTP binding"/>
    <property type="evidence" value="ECO:0007669"/>
    <property type="project" value="UniProtKB-UniRule"/>
</dbReference>
<dbReference type="PANTHER" id="PTHR43512">
    <property type="entry name" value="TRANSLATION FACTOR GUF1-RELATED"/>
    <property type="match status" value="1"/>
</dbReference>
<dbReference type="FunFam" id="3.30.70.870:FF:000004">
    <property type="entry name" value="Translation factor GUF1, mitochondrial"/>
    <property type="match status" value="1"/>
</dbReference>
<dbReference type="Gene3D" id="3.30.70.2570">
    <property type="entry name" value="Elongation factor 4, C-terminal domain"/>
    <property type="match status" value="1"/>
</dbReference>
<dbReference type="PROSITE" id="PS51722">
    <property type="entry name" value="G_TR_2"/>
    <property type="match status" value="1"/>
</dbReference>
<dbReference type="CDD" id="cd16260">
    <property type="entry name" value="EF4_III"/>
    <property type="match status" value="1"/>
</dbReference>
<keyword evidence="4 12" id="KW-0378">Hydrolase</keyword>
<dbReference type="FunFam" id="3.30.70.240:FF:000007">
    <property type="entry name" value="Translation factor GUF1, mitochondrial"/>
    <property type="match status" value="1"/>
</dbReference>